<dbReference type="RefSeq" id="WP_184787845.1">
    <property type="nucleotide sequence ID" value="NZ_BONT01000112.1"/>
</dbReference>
<dbReference type="SMART" id="SM00829">
    <property type="entry name" value="PKS_ER"/>
    <property type="match status" value="1"/>
</dbReference>
<dbReference type="PANTHER" id="PTHR42940">
    <property type="entry name" value="ALCOHOL DEHYDROGENASE 1-RELATED"/>
    <property type="match status" value="1"/>
</dbReference>
<comment type="similarity">
    <text evidence="2 7">Belongs to the zinc-containing alcohol dehydrogenase family.</text>
</comment>
<evidence type="ECO:0000259" key="8">
    <source>
        <dbReference type="SMART" id="SM00829"/>
    </source>
</evidence>
<dbReference type="PROSITE" id="PS00059">
    <property type="entry name" value="ADH_ZINC"/>
    <property type="match status" value="1"/>
</dbReference>
<name>A0A841FSP3_9ACTN</name>
<dbReference type="Pfam" id="PF00107">
    <property type="entry name" value="ADH_zinc_N"/>
    <property type="match status" value="1"/>
</dbReference>
<dbReference type="GO" id="GO:0004022">
    <property type="term" value="F:alcohol dehydrogenase (NAD+) activity"/>
    <property type="evidence" value="ECO:0007669"/>
    <property type="project" value="UniProtKB-EC"/>
</dbReference>
<dbReference type="Gene3D" id="3.40.50.720">
    <property type="entry name" value="NAD(P)-binding Rossmann-like Domain"/>
    <property type="match status" value="1"/>
</dbReference>
<reference evidence="9 10" key="1">
    <citation type="submission" date="2020-08" db="EMBL/GenBank/DDBJ databases">
        <title>Genomic Encyclopedia of Type Strains, Phase IV (KMG-IV): sequencing the most valuable type-strain genomes for metagenomic binning, comparative biology and taxonomic classification.</title>
        <authorList>
            <person name="Goeker M."/>
        </authorList>
    </citation>
    <scope>NUCLEOTIDE SEQUENCE [LARGE SCALE GENOMIC DNA]</scope>
    <source>
        <strain evidence="9 10">YIM 65646</strain>
    </source>
</reference>
<dbReference type="Proteomes" id="UP000548476">
    <property type="component" value="Unassembled WGS sequence"/>
</dbReference>
<gene>
    <name evidence="9" type="ORF">HNR73_002854</name>
</gene>
<sequence length="336" mass="34536">MRAAVLNAPNTPLALVEREVPTPGPGEILVKVLGAGMCFSEVGQQQGHYPFAVFPSVPGHEISGVVAAHGPGVEWPAVGTAVGAQWVYDSCGHCDRCLRGDQVVCRRSRVTGVAVDGGYAEYFLAKEGFVTPIPEGIDPIAAAPLMCAGVTAFNGLRRAGATAASKVAVIGMGGVGELAVRFALAMGARVAVLGRSRRAEPRARELGAEFFVSTQEQGPAEALAAWDGGADIVFNAAPDTTVAAAAVGGLDTDGTLLMAGAAPELTLPVMPLLMRRLRVQGNPSGSPADLRDTLAFAARAGVLPDVTPVSLDEAPDVLTRMAAGSWSGRAVIDFRS</sequence>
<dbReference type="Gene3D" id="3.90.180.10">
    <property type="entry name" value="Medium-chain alcohol dehydrogenases, catalytic domain"/>
    <property type="match status" value="1"/>
</dbReference>
<keyword evidence="4 7" id="KW-0479">Metal-binding</keyword>
<evidence type="ECO:0000256" key="2">
    <source>
        <dbReference type="ARBA" id="ARBA00008072"/>
    </source>
</evidence>
<dbReference type="PANTHER" id="PTHR42940:SF7">
    <property type="entry name" value="ALCOHOL DEHYDROGENASE-LIKE N-TERMINAL DOMAIN-CONTAINING PROTEIN"/>
    <property type="match status" value="1"/>
</dbReference>
<dbReference type="GO" id="GO:0008270">
    <property type="term" value="F:zinc ion binding"/>
    <property type="evidence" value="ECO:0007669"/>
    <property type="project" value="InterPro"/>
</dbReference>
<feature type="domain" description="Enoyl reductase (ER)" evidence="8">
    <location>
        <begin position="10"/>
        <end position="332"/>
    </location>
</feature>
<dbReference type="InterPro" id="IPR020843">
    <property type="entry name" value="ER"/>
</dbReference>
<dbReference type="InterPro" id="IPR011032">
    <property type="entry name" value="GroES-like_sf"/>
</dbReference>
<keyword evidence="10" id="KW-1185">Reference proteome</keyword>
<dbReference type="InterPro" id="IPR036291">
    <property type="entry name" value="NAD(P)-bd_dom_sf"/>
</dbReference>
<comment type="caution">
    <text evidence="9">The sequence shown here is derived from an EMBL/GenBank/DDBJ whole genome shotgun (WGS) entry which is preliminary data.</text>
</comment>
<evidence type="ECO:0000256" key="1">
    <source>
        <dbReference type="ARBA" id="ARBA00001947"/>
    </source>
</evidence>
<dbReference type="EMBL" id="JACHGT010000005">
    <property type="protein sequence ID" value="MBB6035000.1"/>
    <property type="molecule type" value="Genomic_DNA"/>
</dbReference>
<dbReference type="GO" id="GO:0005737">
    <property type="term" value="C:cytoplasm"/>
    <property type="evidence" value="ECO:0007669"/>
    <property type="project" value="TreeGrafter"/>
</dbReference>
<dbReference type="InterPro" id="IPR002328">
    <property type="entry name" value="ADH_Zn_CS"/>
</dbReference>
<evidence type="ECO:0000256" key="5">
    <source>
        <dbReference type="ARBA" id="ARBA00022833"/>
    </source>
</evidence>
<accession>A0A841FSP3</accession>
<evidence type="ECO:0000256" key="3">
    <source>
        <dbReference type="ARBA" id="ARBA00013190"/>
    </source>
</evidence>
<evidence type="ECO:0000313" key="10">
    <source>
        <dbReference type="Proteomes" id="UP000548476"/>
    </source>
</evidence>
<evidence type="ECO:0000256" key="4">
    <source>
        <dbReference type="ARBA" id="ARBA00022723"/>
    </source>
</evidence>
<keyword evidence="6" id="KW-0560">Oxidoreductase</keyword>
<dbReference type="AlphaFoldDB" id="A0A841FSP3"/>
<dbReference type="SUPFAM" id="SSF51735">
    <property type="entry name" value="NAD(P)-binding Rossmann-fold domains"/>
    <property type="match status" value="1"/>
</dbReference>
<evidence type="ECO:0000313" key="9">
    <source>
        <dbReference type="EMBL" id="MBB6035000.1"/>
    </source>
</evidence>
<evidence type="ECO:0000256" key="7">
    <source>
        <dbReference type="RuleBase" id="RU361277"/>
    </source>
</evidence>
<dbReference type="Pfam" id="PF08240">
    <property type="entry name" value="ADH_N"/>
    <property type="match status" value="1"/>
</dbReference>
<protein>
    <recommendedName>
        <fullName evidence="3">alcohol dehydrogenase</fullName>
        <ecNumber evidence="3">1.1.1.1</ecNumber>
    </recommendedName>
</protein>
<comment type="cofactor">
    <cofactor evidence="1 7">
        <name>Zn(2+)</name>
        <dbReference type="ChEBI" id="CHEBI:29105"/>
    </cofactor>
</comment>
<dbReference type="SUPFAM" id="SSF50129">
    <property type="entry name" value="GroES-like"/>
    <property type="match status" value="1"/>
</dbReference>
<dbReference type="InterPro" id="IPR013149">
    <property type="entry name" value="ADH-like_C"/>
</dbReference>
<keyword evidence="5 7" id="KW-0862">Zinc</keyword>
<proteinExistence type="inferred from homology"/>
<dbReference type="EC" id="1.1.1.1" evidence="3"/>
<organism evidence="9 10">
    <name type="scientific">Phytomonospora endophytica</name>
    <dbReference type="NCBI Taxonomy" id="714109"/>
    <lineage>
        <taxon>Bacteria</taxon>
        <taxon>Bacillati</taxon>
        <taxon>Actinomycetota</taxon>
        <taxon>Actinomycetes</taxon>
        <taxon>Micromonosporales</taxon>
        <taxon>Micromonosporaceae</taxon>
        <taxon>Phytomonospora</taxon>
    </lineage>
</organism>
<evidence type="ECO:0000256" key="6">
    <source>
        <dbReference type="ARBA" id="ARBA00023002"/>
    </source>
</evidence>
<dbReference type="InterPro" id="IPR013154">
    <property type="entry name" value="ADH-like_N"/>
</dbReference>